<accession>A0A7Y9E3L2</accession>
<dbReference type="SUPFAM" id="SSF52091">
    <property type="entry name" value="SpoIIaa-like"/>
    <property type="match status" value="1"/>
</dbReference>
<evidence type="ECO:0000313" key="3">
    <source>
        <dbReference type="Proteomes" id="UP000535511"/>
    </source>
</evidence>
<evidence type="ECO:0000259" key="1">
    <source>
        <dbReference type="PROSITE" id="PS50801"/>
    </source>
</evidence>
<gene>
    <name evidence="2" type="ORF">BJZ21_000684</name>
</gene>
<organism evidence="2 3">
    <name type="scientific">Nocardioides panaciterrulae</name>
    <dbReference type="NCBI Taxonomy" id="661492"/>
    <lineage>
        <taxon>Bacteria</taxon>
        <taxon>Bacillati</taxon>
        <taxon>Actinomycetota</taxon>
        <taxon>Actinomycetes</taxon>
        <taxon>Propionibacteriales</taxon>
        <taxon>Nocardioidaceae</taxon>
        <taxon>Nocardioides</taxon>
    </lineage>
</organism>
<dbReference type="CDD" id="cd07043">
    <property type="entry name" value="STAS_anti-anti-sigma_factors"/>
    <property type="match status" value="1"/>
</dbReference>
<evidence type="ECO:0000313" key="2">
    <source>
        <dbReference type="EMBL" id="NYD40601.1"/>
    </source>
</evidence>
<dbReference type="InterPro" id="IPR025847">
    <property type="entry name" value="MEDS_domain"/>
</dbReference>
<dbReference type="InterPro" id="IPR002645">
    <property type="entry name" value="STAS_dom"/>
</dbReference>
<comment type="caution">
    <text evidence="2">The sequence shown here is derived from an EMBL/GenBank/DDBJ whole genome shotgun (WGS) entry which is preliminary data.</text>
</comment>
<dbReference type="InterPro" id="IPR058548">
    <property type="entry name" value="MlaB-like_STAS"/>
</dbReference>
<dbReference type="Pfam" id="PF13466">
    <property type="entry name" value="STAS_2"/>
    <property type="match status" value="1"/>
</dbReference>
<dbReference type="RefSeq" id="WP_179662465.1">
    <property type="nucleotide sequence ID" value="NZ_JACCBG010000001.1"/>
</dbReference>
<name>A0A7Y9E3L2_9ACTN</name>
<dbReference type="AlphaFoldDB" id="A0A7Y9E3L2"/>
<dbReference type="EMBL" id="JACCBG010000001">
    <property type="protein sequence ID" value="NYD40601.1"/>
    <property type="molecule type" value="Genomic_DNA"/>
</dbReference>
<sequence>MRAHGWRPGWDGHLLLFYDQEAQRRAGVAAWVGRGLDLGSKIIYTEPGDAPADRSLRGMLEGDPHALEALDRGQIQVVPAERTSYELSFMETVVDEALSEGYPSVRWSADASAAWQVMPRRRHEQLEQATDRLCLSRPLSAMCQYRTPESGEAAWSLSRSHRAGLREQLFQAATVEGGLALAGELDIASQDTLRSLLATATTGLGQDPFVLDLSWVDFLDLPGARALMLGTGAHRDRGGQVLLQAPRPHVEHLIHLLGIDQKDGIQLGGRPR</sequence>
<feature type="domain" description="STAS" evidence="1">
    <location>
        <begin position="179"/>
        <end position="272"/>
    </location>
</feature>
<reference evidence="2 3" key="1">
    <citation type="submission" date="2020-07" db="EMBL/GenBank/DDBJ databases">
        <title>Sequencing the genomes of 1000 actinobacteria strains.</title>
        <authorList>
            <person name="Klenk H.-P."/>
        </authorList>
    </citation>
    <scope>NUCLEOTIDE SEQUENCE [LARGE SCALE GENOMIC DNA]</scope>
    <source>
        <strain evidence="2 3">DSM 21350</strain>
    </source>
</reference>
<dbReference type="Pfam" id="PF14417">
    <property type="entry name" value="MEDS"/>
    <property type="match status" value="1"/>
</dbReference>
<dbReference type="Proteomes" id="UP000535511">
    <property type="component" value="Unassembled WGS sequence"/>
</dbReference>
<dbReference type="PROSITE" id="PS50801">
    <property type="entry name" value="STAS"/>
    <property type="match status" value="1"/>
</dbReference>
<keyword evidence="3" id="KW-1185">Reference proteome</keyword>
<protein>
    <submittedName>
        <fullName evidence="2">Anti-anti-sigma factor</fullName>
    </submittedName>
</protein>
<dbReference type="Gene3D" id="3.30.750.24">
    <property type="entry name" value="STAS domain"/>
    <property type="match status" value="1"/>
</dbReference>
<dbReference type="InterPro" id="IPR036513">
    <property type="entry name" value="STAS_dom_sf"/>
</dbReference>
<proteinExistence type="predicted"/>